<feature type="region of interest" description="Disordered" evidence="4">
    <location>
        <begin position="490"/>
        <end position="516"/>
    </location>
</feature>
<dbReference type="Pfam" id="PF02458">
    <property type="entry name" value="Transferase"/>
    <property type="match status" value="1"/>
</dbReference>
<keyword evidence="6" id="KW-1185">Reference proteome</keyword>
<dbReference type="Proteomes" id="UP001604277">
    <property type="component" value="Unassembled WGS sequence"/>
</dbReference>
<accession>A0ABD1WCA7</accession>
<sequence length="536" mass="60332">MVLEIELISTDIIKPSSPTPDSLRKYQLSFLDQIAPPIFMPLIYFYPADGKISHLEKSRKLKKSLSDALTRFYPLAGRVTDNFYLDCNDEGVPFFEAKAKCNLSQVISNPIPRELDKFIPYELDDIKDLGMAVQVSFFECGGMAIALAISHKIADALTAFFSFANGWAAIARGDCAVAYPEFGAATIFPPRDMAGFKPSTGIVKEDIVTKIFVFPNSKIDALRDKYAYTNNDGEHPVRPTRVEAVSTFIWTRFVASTDQVNKNDPNKIYTIVHAVNLRPLFDPPLSENYFGNISRLAITFPSMEDEWDRKGYGIVKQVREAIKSINSAYLQELRQGEKHLNFMKERAAKSTRGEIITLNFTSLCRFPLYEADFGWGKPVWIGSTSFTFKNLVTFIDTPSARAQAVSSTILTLLRSKWLLRSRLSGDKNLESENVEIEHQPFNVNSVSREVLQFNFFSKTTSSVAESDVIYPRLPGLLSLELPQYNHFQLSVKSSSSKNPVEPASTATDSERRSYHQHRLGPYRLLEAVAPSSTMAR</sequence>
<organism evidence="5 6">
    <name type="scientific">Forsythia ovata</name>
    <dbReference type="NCBI Taxonomy" id="205694"/>
    <lineage>
        <taxon>Eukaryota</taxon>
        <taxon>Viridiplantae</taxon>
        <taxon>Streptophyta</taxon>
        <taxon>Embryophyta</taxon>
        <taxon>Tracheophyta</taxon>
        <taxon>Spermatophyta</taxon>
        <taxon>Magnoliopsida</taxon>
        <taxon>eudicotyledons</taxon>
        <taxon>Gunneridae</taxon>
        <taxon>Pentapetalae</taxon>
        <taxon>asterids</taxon>
        <taxon>lamiids</taxon>
        <taxon>Lamiales</taxon>
        <taxon>Oleaceae</taxon>
        <taxon>Forsythieae</taxon>
        <taxon>Forsythia</taxon>
    </lineage>
</organism>
<evidence type="ECO:0000313" key="6">
    <source>
        <dbReference type="Proteomes" id="UP001604277"/>
    </source>
</evidence>
<comment type="similarity">
    <text evidence="1">Belongs to the plant acyltransferase family.</text>
</comment>
<dbReference type="PANTHER" id="PTHR31623">
    <property type="entry name" value="F21J9.9"/>
    <property type="match status" value="1"/>
</dbReference>
<evidence type="ECO:0000256" key="3">
    <source>
        <dbReference type="ARBA" id="ARBA00023315"/>
    </source>
</evidence>
<dbReference type="Gene3D" id="3.30.559.10">
    <property type="entry name" value="Chloramphenicol acetyltransferase-like domain"/>
    <property type="match status" value="2"/>
</dbReference>
<keyword evidence="3" id="KW-0012">Acyltransferase</keyword>
<proteinExistence type="inferred from homology"/>
<comment type="caution">
    <text evidence="5">The sequence shown here is derived from an EMBL/GenBank/DDBJ whole genome shotgun (WGS) entry which is preliminary data.</text>
</comment>
<name>A0ABD1WCA7_9LAMI</name>
<dbReference type="PANTHER" id="PTHR31623:SF17">
    <property type="entry name" value="F21J9.9"/>
    <property type="match status" value="1"/>
</dbReference>
<evidence type="ECO:0000313" key="5">
    <source>
        <dbReference type="EMBL" id="KAL2547306.1"/>
    </source>
</evidence>
<dbReference type="AlphaFoldDB" id="A0ABD1WCA7"/>
<reference evidence="6" key="1">
    <citation type="submission" date="2024-07" db="EMBL/GenBank/DDBJ databases">
        <title>Two chromosome-level genome assemblies of Korean endemic species Abeliophyllum distichum and Forsythia ovata (Oleaceae).</title>
        <authorList>
            <person name="Jang H."/>
        </authorList>
    </citation>
    <scope>NUCLEOTIDE SEQUENCE [LARGE SCALE GENOMIC DNA]</scope>
</reference>
<evidence type="ECO:0000256" key="2">
    <source>
        <dbReference type="ARBA" id="ARBA00022679"/>
    </source>
</evidence>
<gene>
    <name evidence="5" type="ORF">Fot_16539</name>
</gene>
<dbReference type="EMBL" id="JBFOLJ010000004">
    <property type="protein sequence ID" value="KAL2547306.1"/>
    <property type="molecule type" value="Genomic_DNA"/>
</dbReference>
<evidence type="ECO:0000256" key="4">
    <source>
        <dbReference type="SAM" id="MobiDB-lite"/>
    </source>
</evidence>
<keyword evidence="2" id="KW-0808">Transferase</keyword>
<protein>
    <submittedName>
        <fullName evidence="5">HXXXD-type acyl-transferase family protein</fullName>
    </submittedName>
</protein>
<dbReference type="GO" id="GO:0016746">
    <property type="term" value="F:acyltransferase activity"/>
    <property type="evidence" value="ECO:0007669"/>
    <property type="project" value="UniProtKB-KW"/>
</dbReference>
<evidence type="ECO:0000256" key="1">
    <source>
        <dbReference type="ARBA" id="ARBA00009861"/>
    </source>
</evidence>
<dbReference type="InterPro" id="IPR023213">
    <property type="entry name" value="CAT-like_dom_sf"/>
</dbReference>